<keyword evidence="1" id="KW-0472">Membrane</keyword>
<feature type="transmembrane region" description="Helical" evidence="1">
    <location>
        <begin position="55"/>
        <end position="73"/>
    </location>
</feature>
<keyword evidence="1" id="KW-0812">Transmembrane</keyword>
<evidence type="ECO:0000256" key="1">
    <source>
        <dbReference type="SAM" id="Phobius"/>
    </source>
</evidence>
<accession>A0AAD0DRS1</accession>
<keyword evidence="1" id="KW-1133">Transmembrane helix</keyword>
<name>A0AAD0DRS1_9PSED</name>
<evidence type="ECO:0000313" key="3">
    <source>
        <dbReference type="Proteomes" id="UP000236903"/>
    </source>
</evidence>
<reference evidence="2 3" key="1">
    <citation type="submission" date="2018-02" db="EMBL/GenBank/DDBJ databases">
        <title>Comparative genomics of Pseudomonas syringae.</title>
        <authorList>
            <person name="Hulin M.T."/>
        </authorList>
    </citation>
    <scope>NUCLEOTIDE SEQUENCE [LARGE SCALE GENOMIC DNA]</scope>
    <source>
        <strain evidence="2 3">R2leaf</strain>
    </source>
</reference>
<gene>
    <name evidence="2" type="ORF">BKM03_03005</name>
</gene>
<dbReference type="EMBL" id="CP026562">
    <property type="protein sequence ID" value="AVB18359.1"/>
    <property type="molecule type" value="Genomic_DNA"/>
</dbReference>
<proteinExistence type="predicted"/>
<organism evidence="2 3">
    <name type="scientific">Pseudomonas avellanae</name>
    <dbReference type="NCBI Taxonomy" id="46257"/>
    <lineage>
        <taxon>Bacteria</taxon>
        <taxon>Pseudomonadati</taxon>
        <taxon>Pseudomonadota</taxon>
        <taxon>Gammaproteobacteria</taxon>
        <taxon>Pseudomonadales</taxon>
        <taxon>Pseudomonadaceae</taxon>
        <taxon>Pseudomonas</taxon>
    </lineage>
</organism>
<evidence type="ECO:0000313" key="2">
    <source>
        <dbReference type="EMBL" id="AVB18359.1"/>
    </source>
</evidence>
<dbReference type="KEGG" id="pavl:BKM03_03005"/>
<dbReference type="AlphaFoldDB" id="A0AAD0DRS1"/>
<sequence length="81" mass="9047">MTVESAVNVRLNLLMLDNMRFEALRYARWPGSLLALGLVTRLADGVFDLPVFTEAANGLFGAAFAMALAPMLMEWRRRKST</sequence>
<dbReference type="Proteomes" id="UP000236903">
    <property type="component" value="Chromosome"/>
</dbReference>
<protein>
    <submittedName>
        <fullName evidence="2">Uncharacterized protein</fullName>
    </submittedName>
</protein>